<dbReference type="InterPro" id="IPR000337">
    <property type="entry name" value="GPCR_3"/>
</dbReference>
<dbReference type="AlphaFoldDB" id="A0ABD0KW91"/>
<evidence type="ECO:0000256" key="6">
    <source>
        <dbReference type="ARBA" id="ARBA00023040"/>
    </source>
</evidence>
<dbReference type="InterPro" id="IPR001828">
    <property type="entry name" value="ANF_lig-bd_rcpt"/>
</dbReference>
<evidence type="ECO:0000256" key="3">
    <source>
        <dbReference type="ARBA" id="ARBA00022692"/>
    </source>
</evidence>
<name>A0ABD0KW91_9CAEN</name>
<comment type="caution">
    <text evidence="13">The sequence shown here is derived from an EMBL/GenBank/DDBJ whole genome shotgun (WGS) entry which is preliminary data.</text>
</comment>
<proteinExistence type="predicted"/>
<keyword evidence="7" id="KW-0472">Membrane</keyword>
<keyword evidence="14" id="KW-1185">Reference proteome</keyword>
<feature type="non-terminal residue" evidence="13">
    <location>
        <position position="1"/>
    </location>
</feature>
<protein>
    <recommendedName>
        <fullName evidence="11">Gamma-aminobutyric acid type B receptor subunit 2</fullName>
    </recommendedName>
</protein>
<dbReference type="EMBL" id="JACVVK020000116">
    <property type="protein sequence ID" value="KAK7491340.1"/>
    <property type="molecule type" value="Genomic_DNA"/>
</dbReference>
<keyword evidence="10" id="KW-0807">Transducer</keyword>
<dbReference type="PANTHER" id="PTHR10519:SF20">
    <property type="entry name" value="G-PROTEIN COUPLED RECEPTOR 156-RELATED"/>
    <property type="match status" value="1"/>
</dbReference>
<feature type="domain" description="Receptor ligand binding region" evidence="12">
    <location>
        <begin position="22"/>
        <end position="316"/>
    </location>
</feature>
<dbReference type="InterPro" id="IPR002455">
    <property type="entry name" value="GPCR3_GABA-B"/>
</dbReference>
<evidence type="ECO:0000256" key="10">
    <source>
        <dbReference type="ARBA" id="ARBA00023224"/>
    </source>
</evidence>
<keyword evidence="6" id="KW-0297">G-protein coupled receptor</keyword>
<keyword evidence="5" id="KW-1133">Transmembrane helix</keyword>
<evidence type="ECO:0000313" key="13">
    <source>
        <dbReference type="EMBL" id="KAK7491340.1"/>
    </source>
</evidence>
<dbReference type="Proteomes" id="UP001519460">
    <property type="component" value="Unassembled WGS sequence"/>
</dbReference>
<keyword evidence="8" id="KW-0675">Receptor</keyword>
<dbReference type="PRINTS" id="PR01177">
    <property type="entry name" value="GABAB1RECPTR"/>
</dbReference>
<evidence type="ECO:0000259" key="12">
    <source>
        <dbReference type="Pfam" id="PF01094"/>
    </source>
</evidence>
<evidence type="ECO:0000256" key="8">
    <source>
        <dbReference type="ARBA" id="ARBA00023170"/>
    </source>
</evidence>
<evidence type="ECO:0000256" key="5">
    <source>
        <dbReference type="ARBA" id="ARBA00022989"/>
    </source>
</evidence>
<evidence type="ECO:0000256" key="7">
    <source>
        <dbReference type="ARBA" id="ARBA00023136"/>
    </source>
</evidence>
<organism evidence="13 14">
    <name type="scientific">Batillaria attramentaria</name>
    <dbReference type="NCBI Taxonomy" id="370345"/>
    <lineage>
        <taxon>Eukaryota</taxon>
        <taxon>Metazoa</taxon>
        <taxon>Spiralia</taxon>
        <taxon>Lophotrochozoa</taxon>
        <taxon>Mollusca</taxon>
        <taxon>Gastropoda</taxon>
        <taxon>Caenogastropoda</taxon>
        <taxon>Sorbeoconcha</taxon>
        <taxon>Cerithioidea</taxon>
        <taxon>Batillariidae</taxon>
        <taxon>Batillaria</taxon>
    </lineage>
</organism>
<keyword evidence="4" id="KW-0732">Signal</keyword>
<dbReference type="GO" id="GO:0004930">
    <property type="term" value="F:G protein-coupled receptor activity"/>
    <property type="evidence" value="ECO:0007669"/>
    <property type="project" value="UniProtKB-KW"/>
</dbReference>
<evidence type="ECO:0000256" key="9">
    <source>
        <dbReference type="ARBA" id="ARBA00023180"/>
    </source>
</evidence>
<reference evidence="13 14" key="1">
    <citation type="journal article" date="2023" name="Sci. Data">
        <title>Genome assembly of the Korean intertidal mud-creeper Batillaria attramentaria.</title>
        <authorList>
            <person name="Patra A.K."/>
            <person name="Ho P.T."/>
            <person name="Jun S."/>
            <person name="Lee S.J."/>
            <person name="Kim Y."/>
            <person name="Won Y.J."/>
        </authorList>
    </citation>
    <scope>NUCLEOTIDE SEQUENCE [LARGE SCALE GENOMIC DNA]</scope>
    <source>
        <strain evidence="13">Wonlab-2016</strain>
    </source>
</reference>
<comment type="subcellular location">
    <subcellularLocation>
        <location evidence="1">Cell membrane</location>
        <topology evidence="1">Multi-pass membrane protein</topology>
    </subcellularLocation>
</comment>
<evidence type="ECO:0000256" key="4">
    <source>
        <dbReference type="ARBA" id="ARBA00022729"/>
    </source>
</evidence>
<dbReference type="Pfam" id="PF01094">
    <property type="entry name" value="ANF_receptor"/>
    <property type="match status" value="1"/>
</dbReference>
<keyword evidence="2" id="KW-1003">Cell membrane</keyword>
<dbReference type="InterPro" id="IPR028082">
    <property type="entry name" value="Peripla_BP_I"/>
</dbReference>
<dbReference type="PRINTS" id="PR00248">
    <property type="entry name" value="GPCRMGR"/>
</dbReference>
<keyword evidence="9" id="KW-0325">Glycoprotein</keyword>
<sequence length="356" mass="40026">CDAGVGVKVLFHQLYTPPTKIMILGAACSIVSETIARAAHHWNLVQVSYTSTSPALSDKTQFPKFARVSAPEVVMNPTRVQFLQYFGWSRIATIHQLHPLFAATTEDLIERLRGVNFTIVRSEIFQENPTAQVRNLKENDCRIIVGAFYEDKARKVFCEAYKIGLYGRGVVWILNGWYGAEWWKEDDPSIDCTPEQLAEALEGYFGAAVNFLNPYPERSVSGWLPSEFVTEYEARVGWASLPGDHVAPLGFDAVWAIALALNNTMQKLEEMGSSKRLEDFTYEDKEMSDLIFDSLLNVSFMGVRGPISLDKNGDPIGFVRLDRMQGGKITTVGNFNPTKVGADRLEWSRQHSVVWE</sequence>
<dbReference type="FunFam" id="3.40.50.2300:FF:000751">
    <property type="match status" value="1"/>
</dbReference>
<keyword evidence="3" id="KW-0812">Transmembrane</keyword>
<feature type="non-terminal residue" evidence="13">
    <location>
        <position position="356"/>
    </location>
</feature>
<evidence type="ECO:0000256" key="1">
    <source>
        <dbReference type="ARBA" id="ARBA00004651"/>
    </source>
</evidence>
<evidence type="ECO:0000313" key="14">
    <source>
        <dbReference type="Proteomes" id="UP001519460"/>
    </source>
</evidence>
<accession>A0ABD0KW91</accession>
<evidence type="ECO:0000256" key="11">
    <source>
        <dbReference type="ARBA" id="ARBA00073785"/>
    </source>
</evidence>
<gene>
    <name evidence="13" type="ORF">BaRGS_00017441</name>
</gene>
<evidence type="ECO:0000256" key="2">
    <source>
        <dbReference type="ARBA" id="ARBA00022475"/>
    </source>
</evidence>
<dbReference type="CDD" id="cd06366">
    <property type="entry name" value="PBP1_GABAb_receptor"/>
    <property type="match status" value="1"/>
</dbReference>
<dbReference type="Gene3D" id="3.40.50.2300">
    <property type="match status" value="2"/>
</dbReference>
<dbReference type="GO" id="GO:0005886">
    <property type="term" value="C:plasma membrane"/>
    <property type="evidence" value="ECO:0007669"/>
    <property type="project" value="UniProtKB-SubCell"/>
</dbReference>
<dbReference type="PRINTS" id="PR01176">
    <property type="entry name" value="GABABRECEPTR"/>
</dbReference>
<dbReference type="SUPFAM" id="SSF53822">
    <property type="entry name" value="Periplasmic binding protein-like I"/>
    <property type="match status" value="1"/>
</dbReference>
<dbReference type="FunFam" id="3.40.50.2300:FF:000379">
    <property type="entry name" value="Gamma-aminobutyric acid B receptor"/>
    <property type="match status" value="1"/>
</dbReference>
<dbReference type="FunFam" id="3.40.50.2300:FF:000063">
    <property type="entry name" value="Gamma-aminobutyric acid type B receptor subunit"/>
    <property type="match status" value="1"/>
</dbReference>
<dbReference type="PANTHER" id="PTHR10519">
    <property type="entry name" value="GABA-B RECEPTOR"/>
    <property type="match status" value="1"/>
</dbReference>